<protein>
    <submittedName>
        <fullName evidence="7">TetR/AcrR family transcriptional regulator</fullName>
    </submittedName>
</protein>
<dbReference type="Gene3D" id="1.10.357.10">
    <property type="entry name" value="Tetracycline Repressor, domain 2"/>
    <property type="match status" value="1"/>
</dbReference>
<accession>A0ABP5J894</accession>
<dbReference type="Pfam" id="PF00440">
    <property type="entry name" value="TetR_N"/>
    <property type="match status" value="1"/>
</dbReference>
<dbReference type="InterPro" id="IPR036271">
    <property type="entry name" value="Tet_transcr_reg_TetR-rel_C_sf"/>
</dbReference>
<dbReference type="PROSITE" id="PS50977">
    <property type="entry name" value="HTH_TETR_2"/>
    <property type="match status" value="1"/>
</dbReference>
<dbReference type="Proteomes" id="UP001500443">
    <property type="component" value="Unassembled WGS sequence"/>
</dbReference>
<dbReference type="PANTHER" id="PTHR30055:SF151">
    <property type="entry name" value="TRANSCRIPTIONAL REGULATORY PROTEIN"/>
    <property type="match status" value="1"/>
</dbReference>
<dbReference type="InterPro" id="IPR004111">
    <property type="entry name" value="Repressor_TetR_C"/>
</dbReference>
<dbReference type="Pfam" id="PF02909">
    <property type="entry name" value="TetR_C_1"/>
    <property type="match status" value="1"/>
</dbReference>
<name>A0ABP5J894_9ACTN</name>
<dbReference type="InterPro" id="IPR001647">
    <property type="entry name" value="HTH_TetR"/>
</dbReference>
<dbReference type="SUPFAM" id="SSF46689">
    <property type="entry name" value="Homeodomain-like"/>
    <property type="match status" value="1"/>
</dbReference>
<feature type="DNA-binding region" description="H-T-H motif" evidence="4">
    <location>
        <begin position="60"/>
        <end position="79"/>
    </location>
</feature>
<dbReference type="RefSeq" id="WP_344288540.1">
    <property type="nucleotide sequence ID" value="NZ_BAAAPF010000018.1"/>
</dbReference>
<evidence type="ECO:0000256" key="5">
    <source>
        <dbReference type="SAM" id="MobiDB-lite"/>
    </source>
</evidence>
<evidence type="ECO:0000313" key="8">
    <source>
        <dbReference type="Proteomes" id="UP001500443"/>
    </source>
</evidence>
<sequence>MDATDASEDKGTAGAVPASVEAAWGLRPRPQKGPRRGLTLDGIVAAAVAVADAEGLEAASMGRVAKELGVSTMALYRYVATKDELVTLMVDGAFGPPPPLPEDAADDWRAGLRHWYQAIGTAMFAHPWAVAHVPSGGPPVTPNQLAALDQALYILRDTPLTEFEKVATALLVSNQVRAEVTIALTMGGNPDMEQLMNEYSHFLLRVSDAGRLPHLRTAVEGGAFDEPDVQPPQNPSDYDEFAFGLERVLDGIEALIDSRRAG</sequence>
<keyword evidence="3" id="KW-0804">Transcription</keyword>
<keyword evidence="8" id="KW-1185">Reference proteome</keyword>
<keyword evidence="1" id="KW-0805">Transcription regulation</keyword>
<dbReference type="Gene3D" id="1.10.10.60">
    <property type="entry name" value="Homeodomain-like"/>
    <property type="match status" value="1"/>
</dbReference>
<keyword evidence="2 4" id="KW-0238">DNA-binding</keyword>
<dbReference type="InterPro" id="IPR050109">
    <property type="entry name" value="HTH-type_TetR-like_transc_reg"/>
</dbReference>
<evidence type="ECO:0000313" key="7">
    <source>
        <dbReference type="EMBL" id="GAA2113055.1"/>
    </source>
</evidence>
<evidence type="ECO:0000256" key="4">
    <source>
        <dbReference type="PROSITE-ProRule" id="PRU00335"/>
    </source>
</evidence>
<reference evidence="8" key="1">
    <citation type="journal article" date="2019" name="Int. J. Syst. Evol. Microbiol.">
        <title>The Global Catalogue of Microorganisms (GCM) 10K type strain sequencing project: providing services to taxonomists for standard genome sequencing and annotation.</title>
        <authorList>
            <consortium name="The Broad Institute Genomics Platform"/>
            <consortium name="The Broad Institute Genome Sequencing Center for Infectious Disease"/>
            <person name="Wu L."/>
            <person name="Ma J."/>
        </authorList>
    </citation>
    <scope>NUCLEOTIDE SEQUENCE [LARGE SCALE GENOMIC DNA]</scope>
    <source>
        <strain evidence="8">JCM 15481</strain>
    </source>
</reference>
<dbReference type="PANTHER" id="PTHR30055">
    <property type="entry name" value="HTH-TYPE TRANSCRIPTIONAL REGULATOR RUTR"/>
    <property type="match status" value="1"/>
</dbReference>
<dbReference type="SUPFAM" id="SSF48498">
    <property type="entry name" value="Tetracyclin repressor-like, C-terminal domain"/>
    <property type="match status" value="1"/>
</dbReference>
<feature type="domain" description="HTH tetR-type" evidence="6">
    <location>
        <begin position="37"/>
        <end position="97"/>
    </location>
</feature>
<dbReference type="InterPro" id="IPR009057">
    <property type="entry name" value="Homeodomain-like_sf"/>
</dbReference>
<comment type="caution">
    <text evidence="7">The sequence shown here is derived from an EMBL/GenBank/DDBJ whole genome shotgun (WGS) entry which is preliminary data.</text>
</comment>
<evidence type="ECO:0000256" key="2">
    <source>
        <dbReference type="ARBA" id="ARBA00023125"/>
    </source>
</evidence>
<evidence type="ECO:0000256" key="3">
    <source>
        <dbReference type="ARBA" id="ARBA00023163"/>
    </source>
</evidence>
<organism evidence="7 8">
    <name type="scientific">Streptomyces synnematoformans</name>
    <dbReference type="NCBI Taxonomy" id="415721"/>
    <lineage>
        <taxon>Bacteria</taxon>
        <taxon>Bacillati</taxon>
        <taxon>Actinomycetota</taxon>
        <taxon>Actinomycetes</taxon>
        <taxon>Kitasatosporales</taxon>
        <taxon>Streptomycetaceae</taxon>
        <taxon>Streptomyces</taxon>
    </lineage>
</organism>
<proteinExistence type="predicted"/>
<evidence type="ECO:0000256" key="1">
    <source>
        <dbReference type="ARBA" id="ARBA00023015"/>
    </source>
</evidence>
<dbReference type="EMBL" id="BAAAPF010000018">
    <property type="protein sequence ID" value="GAA2113055.1"/>
    <property type="molecule type" value="Genomic_DNA"/>
</dbReference>
<evidence type="ECO:0000259" key="6">
    <source>
        <dbReference type="PROSITE" id="PS50977"/>
    </source>
</evidence>
<feature type="region of interest" description="Disordered" evidence="5">
    <location>
        <begin position="1"/>
        <end position="35"/>
    </location>
</feature>
<gene>
    <name evidence="7" type="ORF">GCM10009802_11550</name>
</gene>